<evidence type="ECO:0000256" key="2">
    <source>
        <dbReference type="ARBA" id="ARBA00022475"/>
    </source>
</evidence>
<dbReference type="EMBL" id="JBCITM010000009">
    <property type="protein sequence ID" value="MEN1760837.1"/>
    <property type="molecule type" value="Genomic_DNA"/>
</dbReference>
<organism evidence="8 9">
    <name type="scientific">Anoxynatronum sibiricum</name>
    <dbReference type="NCBI Taxonomy" id="210623"/>
    <lineage>
        <taxon>Bacteria</taxon>
        <taxon>Bacillati</taxon>
        <taxon>Bacillota</taxon>
        <taxon>Clostridia</taxon>
        <taxon>Eubacteriales</taxon>
        <taxon>Clostridiaceae</taxon>
        <taxon>Anoxynatronum</taxon>
    </lineage>
</organism>
<dbReference type="PANTHER" id="PTHR34296:SF2">
    <property type="entry name" value="ABC TRANSPORTER GUANOSINE-BINDING PROTEIN NUPN"/>
    <property type="match status" value="1"/>
</dbReference>
<proteinExistence type="predicted"/>
<evidence type="ECO:0000259" key="7">
    <source>
        <dbReference type="Pfam" id="PF02608"/>
    </source>
</evidence>
<dbReference type="InterPro" id="IPR003760">
    <property type="entry name" value="PnrA-like"/>
</dbReference>
<dbReference type="PANTHER" id="PTHR34296">
    <property type="entry name" value="TRANSCRIPTIONAL ACTIVATOR PROTEIN MED"/>
    <property type="match status" value="1"/>
</dbReference>
<gene>
    <name evidence="8" type="ORF">AAIG11_10145</name>
</gene>
<evidence type="ECO:0000256" key="5">
    <source>
        <dbReference type="ARBA" id="ARBA00023288"/>
    </source>
</evidence>
<keyword evidence="9" id="KW-1185">Reference proteome</keyword>
<reference evidence="8 9" key="1">
    <citation type="submission" date="2024-04" db="EMBL/GenBank/DDBJ databases">
        <title>Genome sequencing and metabolic network reconstruction of aminoacids and betaine degradation by Anoxynatronum sibiricum.</title>
        <authorList>
            <person name="Detkova E.N."/>
            <person name="Boltjanskaja Y.V."/>
            <person name="Mardanov A.V."/>
            <person name="Kevbrin V."/>
        </authorList>
    </citation>
    <scope>NUCLEOTIDE SEQUENCE [LARGE SCALE GENOMIC DNA]</scope>
    <source>
        <strain evidence="8 9">Z-7981</strain>
    </source>
</reference>
<comment type="caution">
    <text evidence="8">The sequence shown here is derived from an EMBL/GenBank/DDBJ whole genome shotgun (WGS) entry which is preliminary data.</text>
</comment>
<sequence>MKKSRFVALSLLLVFSIVTLVSGCASPASQSTPEAPAAETAAAPPATPAASEADFSHLKVALISDPIGTEQFILQAYHKVEEMAGIHGFQWTSMECGDTAQWEENGRAAANEGYDLVIGVGWQAAEPFSALADEFDHVHYAVIDAIAGNDKVTSIGFNETEGCYVLGVMIGTAFPDEALYGYVGSFQTQATYKYRYGFSEGVKSVNPDAEFMYNYTNSYSDTSLPYEYTTQQQAAGATFIFGGVAASANAGIYQAALDLAERGTPIYTTGLSVDQTTPDNPYIIGGALKNTGSCTEIIISQYLDGTLAGGAQILGLKEDAFGVVHVTTDTANYMNEEMMPPEAIDAAKAVAAKIIAGELEIIAPEESAN</sequence>
<keyword evidence="2" id="KW-1003">Cell membrane</keyword>
<keyword evidence="5" id="KW-0449">Lipoprotein</keyword>
<comment type="subcellular location">
    <subcellularLocation>
        <location evidence="1">Cell membrane</location>
    </subcellularLocation>
</comment>
<dbReference type="Pfam" id="PF02608">
    <property type="entry name" value="Bmp"/>
    <property type="match status" value="1"/>
</dbReference>
<evidence type="ECO:0000256" key="3">
    <source>
        <dbReference type="ARBA" id="ARBA00022729"/>
    </source>
</evidence>
<evidence type="ECO:0000256" key="4">
    <source>
        <dbReference type="ARBA" id="ARBA00023136"/>
    </source>
</evidence>
<feature type="signal peptide" evidence="6">
    <location>
        <begin position="1"/>
        <end position="27"/>
    </location>
</feature>
<dbReference type="PROSITE" id="PS51257">
    <property type="entry name" value="PROKAR_LIPOPROTEIN"/>
    <property type="match status" value="1"/>
</dbReference>
<accession>A0ABU9VUJ0</accession>
<dbReference type="Gene3D" id="3.40.50.2300">
    <property type="match status" value="2"/>
</dbReference>
<dbReference type="Proteomes" id="UP001407405">
    <property type="component" value="Unassembled WGS sequence"/>
</dbReference>
<protein>
    <submittedName>
        <fullName evidence="8">BMP family ABC transporter substrate-binding protein</fullName>
    </submittedName>
</protein>
<feature type="domain" description="ABC transporter substrate-binding protein PnrA-like" evidence="7">
    <location>
        <begin position="99"/>
        <end position="356"/>
    </location>
</feature>
<dbReference type="InterPro" id="IPR050957">
    <property type="entry name" value="BMP_lipoprotein"/>
</dbReference>
<evidence type="ECO:0000256" key="1">
    <source>
        <dbReference type="ARBA" id="ARBA00004236"/>
    </source>
</evidence>
<evidence type="ECO:0000256" key="6">
    <source>
        <dbReference type="SAM" id="SignalP"/>
    </source>
</evidence>
<feature type="chain" id="PRO_5045492189" evidence="6">
    <location>
        <begin position="28"/>
        <end position="369"/>
    </location>
</feature>
<name>A0ABU9VUJ0_9CLOT</name>
<keyword evidence="4" id="KW-0472">Membrane</keyword>
<dbReference type="RefSeq" id="WP_343186160.1">
    <property type="nucleotide sequence ID" value="NZ_JBCITM010000009.1"/>
</dbReference>
<evidence type="ECO:0000313" key="9">
    <source>
        <dbReference type="Proteomes" id="UP001407405"/>
    </source>
</evidence>
<keyword evidence="3 6" id="KW-0732">Signal</keyword>
<evidence type="ECO:0000313" key="8">
    <source>
        <dbReference type="EMBL" id="MEN1760837.1"/>
    </source>
</evidence>